<dbReference type="Gene3D" id="3.30.70.100">
    <property type="match status" value="1"/>
</dbReference>
<dbReference type="PROSITE" id="PS00151">
    <property type="entry name" value="ACYLPHOSPHATASE_2"/>
    <property type="match status" value="1"/>
</dbReference>
<feature type="active site" evidence="4">
    <location>
        <position position="39"/>
    </location>
</feature>
<dbReference type="InterPro" id="IPR020456">
    <property type="entry name" value="Acylphosphatase"/>
</dbReference>
<gene>
    <name evidence="7" type="primary">acyP</name>
    <name evidence="7" type="ORF">EKPJFOCH_1977</name>
</gene>
<dbReference type="Pfam" id="PF00708">
    <property type="entry name" value="Acylphosphatase"/>
    <property type="match status" value="1"/>
</dbReference>
<dbReference type="PROSITE" id="PS51160">
    <property type="entry name" value="ACYLPHOSPHATASE_3"/>
    <property type="match status" value="1"/>
</dbReference>
<dbReference type="EMBL" id="BPRA01000008">
    <property type="protein sequence ID" value="GJE55486.1"/>
    <property type="molecule type" value="Genomic_DNA"/>
</dbReference>
<dbReference type="InterPro" id="IPR017968">
    <property type="entry name" value="Acylphosphatase_CS"/>
</dbReference>
<dbReference type="Proteomes" id="UP001055101">
    <property type="component" value="Unassembled WGS sequence"/>
</dbReference>
<comment type="catalytic activity">
    <reaction evidence="3 4">
        <text>an acyl phosphate + H2O = a carboxylate + phosphate + H(+)</text>
        <dbReference type="Rhea" id="RHEA:14965"/>
        <dbReference type="ChEBI" id="CHEBI:15377"/>
        <dbReference type="ChEBI" id="CHEBI:15378"/>
        <dbReference type="ChEBI" id="CHEBI:29067"/>
        <dbReference type="ChEBI" id="CHEBI:43474"/>
        <dbReference type="ChEBI" id="CHEBI:59918"/>
        <dbReference type="EC" id="3.6.1.7"/>
    </reaction>
</comment>
<comment type="similarity">
    <text evidence="1 5">Belongs to the acylphosphatase family.</text>
</comment>
<sequence length="92" mass="9905">MSETKSIRVVIRGRVQGVFYRKWTQGRARQHGVAGWVRNREDGAVEGVFSGPADAVDALVAECRQGPPAARVEGIDVTAAEPVLEQGFAVVD</sequence>
<evidence type="ECO:0000313" key="8">
    <source>
        <dbReference type="Proteomes" id="UP001055101"/>
    </source>
</evidence>
<comment type="caution">
    <text evidence="7">The sequence shown here is derived from an EMBL/GenBank/DDBJ whole genome shotgun (WGS) entry which is preliminary data.</text>
</comment>
<name>A0ABQ4TJN1_9HYPH</name>
<keyword evidence="8" id="KW-1185">Reference proteome</keyword>
<dbReference type="PANTHER" id="PTHR47268">
    <property type="entry name" value="ACYLPHOSPHATASE"/>
    <property type="match status" value="1"/>
</dbReference>
<feature type="domain" description="Acylphosphatase-like" evidence="6">
    <location>
        <begin position="6"/>
        <end position="92"/>
    </location>
</feature>
<evidence type="ECO:0000313" key="7">
    <source>
        <dbReference type="EMBL" id="GJE55486.1"/>
    </source>
</evidence>
<evidence type="ECO:0000256" key="1">
    <source>
        <dbReference type="ARBA" id="ARBA00005614"/>
    </source>
</evidence>
<dbReference type="PANTHER" id="PTHR47268:SF4">
    <property type="entry name" value="ACYLPHOSPHATASE"/>
    <property type="match status" value="1"/>
</dbReference>
<reference evidence="7" key="1">
    <citation type="journal article" date="2021" name="Front. Microbiol.">
        <title>Comprehensive Comparative Genomics and Phenotyping of Methylobacterium Species.</title>
        <authorList>
            <person name="Alessa O."/>
            <person name="Ogura Y."/>
            <person name="Fujitani Y."/>
            <person name="Takami H."/>
            <person name="Hayashi T."/>
            <person name="Sahin N."/>
            <person name="Tani A."/>
        </authorList>
    </citation>
    <scope>NUCLEOTIDE SEQUENCE</scope>
    <source>
        <strain evidence="7">DSM 23674</strain>
    </source>
</reference>
<evidence type="ECO:0000256" key="2">
    <source>
        <dbReference type="ARBA" id="ARBA00012150"/>
    </source>
</evidence>
<dbReference type="InterPro" id="IPR036046">
    <property type="entry name" value="Acylphosphatase-like_dom_sf"/>
</dbReference>
<protein>
    <recommendedName>
        <fullName evidence="2 4">acylphosphatase</fullName>
        <ecNumber evidence="2 4">3.6.1.7</ecNumber>
    </recommendedName>
</protein>
<evidence type="ECO:0000259" key="6">
    <source>
        <dbReference type="PROSITE" id="PS51160"/>
    </source>
</evidence>
<dbReference type="EC" id="3.6.1.7" evidence="2 4"/>
<keyword evidence="4" id="KW-0378">Hydrolase</keyword>
<organism evidence="7 8">
    <name type="scientific">Methylobacterium thuringiense</name>
    <dbReference type="NCBI Taxonomy" id="1003091"/>
    <lineage>
        <taxon>Bacteria</taxon>
        <taxon>Pseudomonadati</taxon>
        <taxon>Pseudomonadota</taxon>
        <taxon>Alphaproteobacteria</taxon>
        <taxon>Hyphomicrobiales</taxon>
        <taxon>Methylobacteriaceae</taxon>
        <taxon>Methylobacterium</taxon>
    </lineage>
</organism>
<feature type="active site" evidence="4">
    <location>
        <position position="21"/>
    </location>
</feature>
<evidence type="ECO:0000256" key="4">
    <source>
        <dbReference type="PROSITE-ProRule" id="PRU00520"/>
    </source>
</evidence>
<evidence type="ECO:0000256" key="3">
    <source>
        <dbReference type="ARBA" id="ARBA00047645"/>
    </source>
</evidence>
<evidence type="ECO:0000256" key="5">
    <source>
        <dbReference type="RuleBase" id="RU004168"/>
    </source>
</evidence>
<proteinExistence type="inferred from homology"/>
<accession>A0ABQ4TJN1</accession>
<dbReference type="RefSeq" id="WP_147816754.1">
    <property type="nucleotide sequence ID" value="NZ_BPRA01000008.1"/>
</dbReference>
<dbReference type="SUPFAM" id="SSF54975">
    <property type="entry name" value="Acylphosphatase/BLUF domain-like"/>
    <property type="match status" value="1"/>
</dbReference>
<reference evidence="7" key="2">
    <citation type="submission" date="2021-08" db="EMBL/GenBank/DDBJ databases">
        <authorList>
            <person name="Tani A."/>
            <person name="Ola A."/>
            <person name="Ogura Y."/>
            <person name="Katsura K."/>
            <person name="Hayashi T."/>
        </authorList>
    </citation>
    <scope>NUCLEOTIDE SEQUENCE</scope>
    <source>
        <strain evidence="7">DSM 23674</strain>
    </source>
</reference>
<dbReference type="InterPro" id="IPR001792">
    <property type="entry name" value="Acylphosphatase-like_dom"/>
</dbReference>
<dbReference type="PRINTS" id="PR00112">
    <property type="entry name" value="ACYLPHPHTASE"/>
</dbReference>